<evidence type="ECO:0000256" key="2">
    <source>
        <dbReference type="ARBA" id="ARBA00022478"/>
    </source>
</evidence>
<evidence type="ECO:0000256" key="5">
    <source>
        <dbReference type="ARBA" id="ARBA00023015"/>
    </source>
</evidence>
<evidence type="ECO:0000256" key="3">
    <source>
        <dbReference type="ARBA" id="ARBA00022679"/>
    </source>
</evidence>
<dbReference type="GO" id="GO:0016779">
    <property type="term" value="F:nucleotidyltransferase activity"/>
    <property type="evidence" value="ECO:0007669"/>
    <property type="project" value="UniProtKB-KW"/>
</dbReference>
<dbReference type="OrthoDB" id="9814402at2"/>
<accession>A0A1C0ACQ2</accession>
<comment type="similarity">
    <text evidence="1">Belongs to the sigma-54 factor family.</text>
</comment>
<dbReference type="AlphaFoldDB" id="A0A1C0ACQ2"/>
<dbReference type="Pfam" id="PF04552">
    <property type="entry name" value="Sigma54_DBD"/>
    <property type="match status" value="1"/>
</dbReference>
<dbReference type="InterPro" id="IPR007634">
    <property type="entry name" value="RNA_pol_sigma_54_DNA-bd"/>
</dbReference>
<dbReference type="NCBIfam" id="TIGR02395">
    <property type="entry name" value="rpoN_sigma"/>
    <property type="match status" value="1"/>
</dbReference>
<reference evidence="11 12" key="2">
    <citation type="submission" date="2016-08" db="EMBL/GenBank/DDBJ databases">
        <title>Orenia metallireducens sp. nov. strain Z6, a Novel Metal-reducing Firmicute from the Deep Subsurface.</title>
        <authorList>
            <person name="Maxim B.I."/>
            <person name="Kenneth K."/>
            <person name="Flynn T.M."/>
            <person name="Oloughlin E.J."/>
            <person name="Locke R.A."/>
            <person name="Weber J.R."/>
            <person name="Egan S.M."/>
            <person name="Mackie R.I."/>
            <person name="Cann I.K."/>
        </authorList>
    </citation>
    <scope>NUCLEOTIDE SEQUENCE [LARGE SCALE GENOMIC DNA]</scope>
    <source>
        <strain evidence="11 12">Z6</strain>
    </source>
</reference>
<feature type="domain" description="RNA polymerase sigma factor 54 DNA-binding" evidence="9">
    <location>
        <begin position="281"/>
        <end position="438"/>
    </location>
</feature>
<evidence type="ECO:0000259" key="9">
    <source>
        <dbReference type="Pfam" id="PF04552"/>
    </source>
</evidence>
<dbReference type="PANTHER" id="PTHR32248:SF4">
    <property type="entry name" value="RNA POLYMERASE SIGMA-54 FACTOR"/>
    <property type="match status" value="1"/>
</dbReference>
<evidence type="ECO:0000256" key="7">
    <source>
        <dbReference type="ARBA" id="ARBA00023125"/>
    </source>
</evidence>
<dbReference type="PROSITE" id="PS00717">
    <property type="entry name" value="SIGMA54_1"/>
    <property type="match status" value="1"/>
</dbReference>
<keyword evidence="8" id="KW-0804">Transcription</keyword>
<dbReference type="InterPro" id="IPR038709">
    <property type="entry name" value="RpoN_core-bd_sf"/>
</dbReference>
<dbReference type="EMBL" id="LWDV01000006">
    <property type="protein sequence ID" value="OCL28146.1"/>
    <property type="molecule type" value="Genomic_DNA"/>
</dbReference>
<dbReference type="PANTHER" id="PTHR32248">
    <property type="entry name" value="RNA POLYMERASE SIGMA-54 FACTOR"/>
    <property type="match status" value="1"/>
</dbReference>
<dbReference type="Proteomes" id="UP000093514">
    <property type="component" value="Unassembled WGS sequence"/>
</dbReference>
<reference evidence="12" key="1">
    <citation type="submission" date="2016-07" db="EMBL/GenBank/DDBJ databases">
        <authorList>
            <person name="Florea S."/>
            <person name="Webb J.S."/>
            <person name="Jaromczyk J."/>
            <person name="Schardl C.L."/>
        </authorList>
    </citation>
    <scope>NUCLEOTIDE SEQUENCE [LARGE SCALE GENOMIC DNA]</scope>
    <source>
        <strain evidence="12">Z6</strain>
    </source>
</reference>
<dbReference type="GO" id="GO:0000428">
    <property type="term" value="C:DNA-directed RNA polymerase complex"/>
    <property type="evidence" value="ECO:0007669"/>
    <property type="project" value="UniProtKB-KW"/>
</dbReference>
<evidence type="ECO:0000256" key="8">
    <source>
        <dbReference type="ARBA" id="ARBA00023163"/>
    </source>
</evidence>
<dbReference type="PROSITE" id="PS50044">
    <property type="entry name" value="SIGMA54_3"/>
    <property type="match status" value="1"/>
</dbReference>
<keyword evidence="6" id="KW-0731">Sigma factor</keyword>
<dbReference type="GO" id="GO:0006352">
    <property type="term" value="P:DNA-templated transcription initiation"/>
    <property type="evidence" value="ECO:0007669"/>
    <property type="project" value="InterPro"/>
</dbReference>
<sequence>MITQLSHYLDLKQEQQLVMIPKLQQAIELLQLSTLELKDYLQKEIMENPLLSLEGSYSNQSNSYLPSEQKEGINYENFVSEELTLEEEIIGQLALVVNDDLEKEIGEYIIANLDESGFFNDFQNVIDNFNVSRAKIEGVLDKIQGLEPVGVATSGVREFLYIQLEELKGIIQDRNIILAQQIVSKYLDELSANKLRDISKSLNLEINYVQKLVDLIRNLKTTPRESFVNNCENDYLEPDITIKKVSDRFEIIMNKESFPVLRINKYYQKLLEKKNDVEYQAYVEKKLNSALWLIKSIEQRRQTIYSIVKDIIDFQLEFLNHGIKYLRPMTMQEVADRVEVHESTVSRATKNKYIQTPYGLFPLKFFFSKGLQAEGGRVSVVAVKEEIKEIVRGENKNKPLSDQKIKERLGEEGISISRRTIAKYRAELKIPSSKMRKRYD</sequence>
<keyword evidence="4" id="KW-0548">Nucleotidyltransferase</keyword>
<feature type="domain" description="RNA polymerase sigma factor 54 core-binding" evidence="10">
    <location>
        <begin position="74"/>
        <end position="267"/>
    </location>
</feature>
<evidence type="ECO:0000259" key="10">
    <source>
        <dbReference type="Pfam" id="PF04963"/>
    </source>
</evidence>
<keyword evidence="3" id="KW-0808">Transferase</keyword>
<proteinExistence type="inferred from homology"/>
<dbReference type="Gene3D" id="1.10.10.1330">
    <property type="entry name" value="RNA polymerase sigma-54 factor, core-binding domain"/>
    <property type="match status" value="1"/>
</dbReference>
<dbReference type="GO" id="GO:0001216">
    <property type="term" value="F:DNA-binding transcription activator activity"/>
    <property type="evidence" value="ECO:0007669"/>
    <property type="project" value="InterPro"/>
</dbReference>
<protein>
    <submittedName>
        <fullName evidence="11">RNA polymerase sigma-54 factor</fullName>
    </submittedName>
</protein>
<gene>
    <name evidence="11" type="ORF">U472_01900</name>
</gene>
<dbReference type="InterPro" id="IPR007046">
    <property type="entry name" value="RNA_pol_sigma_54_core-bd"/>
</dbReference>
<organism evidence="11 12">
    <name type="scientific">Orenia metallireducens</name>
    <dbReference type="NCBI Taxonomy" id="1413210"/>
    <lineage>
        <taxon>Bacteria</taxon>
        <taxon>Bacillati</taxon>
        <taxon>Bacillota</taxon>
        <taxon>Clostridia</taxon>
        <taxon>Halanaerobiales</taxon>
        <taxon>Halobacteroidaceae</taxon>
        <taxon>Orenia</taxon>
    </lineage>
</organism>
<evidence type="ECO:0000313" key="11">
    <source>
        <dbReference type="EMBL" id="OCL28146.1"/>
    </source>
</evidence>
<keyword evidence="7" id="KW-0238">DNA-binding</keyword>
<dbReference type="Gene3D" id="1.10.10.60">
    <property type="entry name" value="Homeodomain-like"/>
    <property type="match status" value="1"/>
</dbReference>
<evidence type="ECO:0000256" key="6">
    <source>
        <dbReference type="ARBA" id="ARBA00023082"/>
    </source>
</evidence>
<keyword evidence="12" id="KW-1185">Reference proteome</keyword>
<dbReference type="InterPro" id="IPR000394">
    <property type="entry name" value="RNA_pol_sigma_54"/>
</dbReference>
<evidence type="ECO:0000256" key="1">
    <source>
        <dbReference type="ARBA" id="ARBA00008798"/>
    </source>
</evidence>
<dbReference type="GO" id="GO:0016987">
    <property type="term" value="F:sigma factor activity"/>
    <property type="evidence" value="ECO:0007669"/>
    <property type="project" value="UniProtKB-KW"/>
</dbReference>
<evidence type="ECO:0000313" key="12">
    <source>
        <dbReference type="Proteomes" id="UP000093514"/>
    </source>
</evidence>
<dbReference type="PIRSF" id="PIRSF000774">
    <property type="entry name" value="RpoN"/>
    <property type="match status" value="1"/>
</dbReference>
<dbReference type="GO" id="GO:0003677">
    <property type="term" value="F:DNA binding"/>
    <property type="evidence" value="ECO:0007669"/>
    <property type="project" value="UniProtKB-KW"/>
</dbReference>
<name>A0A1C0ACQ2_9FIRM</name>
<comment type="caution">
    <text evidence="11">The sequence shown here is derived from an EMBL/GenBank/DDBJ whole genome shotgun (WGS) entry which is preliminary data.</text>
</comment>
<keyword evidence="5" id="KW-0805">Transcription regulation</keyword>
<dbReference type="PROSITE" id="PS00718">
    <property type="entry name" value="SIGMA54_2"/>
    <property type="match status" value="1"/>
</dbReference>
<dbReference type="Pfam" id="PF00309">
    <property type="entry name" value="Sigma54_AID"/>
    <property type="match status" value="1"/>
</dbReference>
<evidence type="ECO:0000256" key="4">
    <source>
        <dbReference type="ARBA" id="ARBA00022695"/>
    </source>
</evidence>
<dbReference type="Pfam" id="PF04963">
    <property type="entry name" value="Sigma54_CBD"/>
    <property type="match status" value="1"/>
</dbReference>
<dbReference type="PRINTS" id="PR00045">
    <property type="entry name" value="SIGMA54FCT"/>
</dbReference>
<keyword evidence="2" id="KW-0240">DNA-directed RNA polymerase</keyword>